<evidence type="ECO:0000256" key="4">
    <source>
        <dbReference type="ARBA" id="ARBA00022692"/>
    </source>
</evidence>
<keyword evidence="12" id="KW-0479">Metal-binding</keyword>
<protein>
    <recommendedName>
        <fullName evidence="12">Fluoride-specific ion channel FluC</fullName>
    </recommendedName>
</protein>
<evidence type="ECO:0000256" key="2">
    <source>
        <dbReference type="ARBA" id="ARBA00022475"/>
    </source>
</evidence>
<evidence type="ECO:0000256" key="9">
    <source>
        <dbReference type="ARBA" id="ARBA00023303"/>
    </source>
</evidence>
<keyword evidence="5 12" id="KW-1133">Transmembrane helix</keyword>
<dbReference type="Proteomes" id="UP000389128">
    <property type="component" value="Unassembled WGS sequence"/>
</dbReference>
<evidence type="ECO:0000256" key="10">
    <source>
        <dbReference type="ARBA" id="ARBA00035120"/>
    </source>
</evidence>
<dbReference type="AlphaFoldDB" id="A0A6C2CSR7"/>
<dbReference type="PANTHER" id="PTHR28259:SF1">
    <property type="entry name" value="FLUORIDE EXPORT PROTEIN 1-RELATED"/>
    <property type="match status" value="1"/>
</dbReference>
<comment type="subcellular location">
    <subcellularLocation>
        <location evidence="1 12">Cell membrane</location>
        <topology evidence="1 12">Multi-pass membrane protein</topology>
    </subcellularLocation>
</comment>
<dbReference type="EMBL" id="SDKK01000010">
    <property type="protein sequence ID" value="TYC56659.1"/>
    <property type="molecule type" value="Genomic_DNA"/>
</dbReference>
<feature type="transmembrane region" description="Helical" evidence="12">
    <location>
        <begin position="75"/>
        <end position="99"/>
    </location>
</feature>
<keyword evidence="8 12" id="KW-0472">Membrane</keyword>
<evidence type="ECO:0000313" key="14">
    <source>
        <dbReference type="Proteomes" id="UP000389128"/>
    </source>
</evidence>
<feature type="transmembrane region" description="Helical" evidence="12">
    <location>
        <begin position="42"/>
        <end position="63"/>
    </location>
</feature>
<keyword evidence="4 12" id="KW-0812">Transmembrane</keyword>
<dbReference type="Pfam" id="PF02537">
    <property type="entry name" value="CRCB"/>
    <property type="match status" value="1"/>
</dbReference>
<keyword evidence="12" id="KW-0813">Transport</keyword>
<proteinExistence type="inferred from homology"/>
<feature type="binding site" evidence="12">
    <location>
        <position position="86"/>
    </location>
    <ligand>
        <name>Na(+)</name>
        <dbReference type="ChEBI" id="CHEBI:29101"/>
        <note>structural</note>
    </ligand>
</feature>
<dbReference type="HAMAP" id="MF_00454">
    <property type="entry name" value="FluC"/>
    <property type="match status" value="1"/>
</dbReference>
<dbReference type="OrthoDB" id="9806299at2"/>
<comment type="catalytic activity">
    <reaction evidence="11">
        <text>fluoride(in) = fluoride(out)</text>
        <dbReference type="Rhea" id="RHEA:76159"/>
        <dbReference type="ChEBI" id="CHEBI:17051"/>
    </reaction>
    <physiologicalReaction direction="left-to-right" evidence="11">
        <dbReference type="Rhea" id="RHEA:76160"/>
    </physiologicalReaction>
</comment>
<keyword evidence="6 12" id="KW-0915">Sodium</keyword>
<evidence type="ECO:0000313" key="13">
    <source>
        <dbReference type="EMBL" id="TYC56659.1"/>
    </source>
</evidence>
<dbReference type="GO" id="GO:0046872">
    <property type="term" value="F:metal ion binding"/>
    <property type="evidence" value="ECO:0007669"/>
    <property type="project" value="UniProtKB-KW"/>
</dbReference>
<feature type="transmembrane region" description="Helical" evidence="12">
    <location>
        <begin position="12"/>
        <end position="30"/>
    </location>
</feature>
<name>A0A6C2CSR7_9RHOO</name>
<evidence type="ECO:0000256" key="11">
    <source>
        <dbReference type="ARBA" id="ARBA00035585"/>
    </source>
</evidence>
<keyword evidence="3" id="KW-0997">Cell inner membrane</keyword>
<dbReference type="GO" id="GO:0140114">
    <property type="term" value="P:cellular detoxification of fluoride"/>
    <property type="evidence" value="ECO:0007669"/>
    <property type="project" value="UniProtKB-UniRule"/>
</dbReference>
<feature type="binding site" evidence="12">
    <location>
        <position position="83"/>
    </location>
    <ligand>
        <name>Na(+)</name>
        <dbReference type="ChEBI" id="CHEBI:29101"/>
        <note>structural</note>
    </ligand>
</feature>
<dbReference type="RefSeq" id="WP_148579397.1">
    <property type="nucleotide sequence ID" value="NZ_JAVEUW010000154.1"/>
</dbReference>
<comment type="caution">
    <text evidence="13">The sequence shown here is derived from an EMBL/GenBank/DDBJ whole genome shotgun (WGS) entry which is preliminary data.</text>
</comment>
<comment type="similarity">
    <text evidence="10 12">Belongs to the fluoride channel Fluc/FEX (TC 1.A.43) family.</text>
</comment>
<feature type="transmembrane region" description="Helical" evidence="12">
    <location>
        <begin position="105"/>
        <end position="129"/>
    </location>
</feature>
<dbReference type="GO" id="GO:0005886">
    <property type="term" value="C:plasma membrane"/>
    <property type="evidence" value="ECO:0007669"/>
    <property type="project" value="UniProtKB-SubCell"/>
</dbReference>
<dbReference type="InterPro" id="IPR003691">
    <property type="entry name" value="FluC"/>
</dbReference>
<accession>A0A6C2CSR7</accession>
<reference evidence="13 14" key="1">
    <citation type="submission" date="2019-01" db="EMBL/GenBank/DDBJ databases">
        <title>Zoogloea oleivorans genome sequencing and assembly.</title>
        <authorList>
            <person name="Tancsics A."/>
            <person name="Farkas M."/>
            <person name="Kriszt B."/>
            <person name="Maroti G."/>
            <person name="Horvath B."/>
        </authorList>
    </citation>
    <scope>NUCLEOTIDE SEQUENCE [LARGE SCALE GENOMIC DNA]</scope>
    <source>
        <strain evidence="13 14">Buc</strain>
    </source>
</reference>
<organism evidence="13 14">
    <name type="scientific">Zoogloea oleivorans</name>
    <dbReference type="NCBI Taxonomy" id="1552750"/>
    <lineage>
        <taxon>Bacteria</taxon>
        <taxon>Pseudomonadati</taxon>
        <taxon>Pseudomonadota</taxon>
        <taxon>Betaproteobacteria</taxon>
        <taxon>Rhodocyclales</taxon>
        <taxon>Zoogloeaceae</taxon>
        <taxon>Zoogloea</taxon>
    </lineage>
</organism>
<sequence length="134" mass="14249">MPNNAQHFPTLALVAIGLGAAFGAWLRWWLGLRLNPLFAQMPLGTLAANLLGGYLIGVAVAFFALRPEVPVEVRLFVVTGFLGGLTTFSSFSAEVVHLINTARYAWAAGAAGLHLLGSLSMTALGMWTVHSLRS</sequence>
<keyword evidence="9 12" id="KW-0407">Ion channel</keyword>
<evidence type="ECO:0000256" key="7">
    <source>
        <dbReference type="ARBA" id="ARBA00023065"/>
    </source>
</evidence>
<dbReference type="NCBIfam" id="TIGR00494">
    <property type="entry name" value="crcB"/>
    <property type="match status" value="1"/>
</dbReference>
<dbReference type="PANTHER" id="PTHR28259">
    <property type="entry name" value="FLUORIDE EXPORT PROTEIN 1-RELATED"/>
    <property type="match status" value="1"/>
</dbReference>
<evidence type="ECO:0000256" key="5">
    <source>
        <dbReference type="ARBA" id="ARBA00022989"/>
    </source>
</evidence>
<keyword evidence="2 12" id="KW-1003">Cell membrane</keyword>
<dbReference type="GO" id="GO:0062054">
    <property type="term" value="F:fluoride channel activity"/>
    <property type="evidence" value="ECO:0007669"/>
    <property type="project" value="UniProtKB-UniRule"/>
</dbReference>
<keyword evidence="7 12" id="KW-0406">Ion transport</keyword>
<evidence type="ECO:0000256" key="3">
    <source>
        <dbReference type="ARBA" id="ARBA00022519"/>
    </source>
</evidence>
<comment type="activity regulation">
    <text evidence="12">Na(+) is not transported, but it plays an essential structural role and its presence is essential for fluoride channel function.</text>
</comment>
<evidence type="ECO:0000256" key="12">
    <source>
        <dbReference type="HAMAP-Rule" id="MF_00454"/>
    </source>
</evidence>
<evidence type="ECO:0000256" key="1">
    <source>
        <dbReference type="ARBA" id="ARBA00004651"/>
    </source>
</evidence>
<dbReference type="NCBIfam" id="NF010792">
    <property type="entry name" value="PRK14196.1"/>
    <property type="match status" value="1"/>
</dbReference>
<comment type="function">
    <text evidence="12">Fluoride-specific ion channel. Important for reducing fluoride concentration in the cell, thus reducing its toxicity.</text>
</comment>
<evidence type="ECO:0000256" key="6">
    <source>
        <dbReference type="ARBA" id="ARBA00023053"/>
    </source>
</evidence>
<keyword evidence="14" id="KW-1185">Reference proteome</keyword>
<evidence type="ECO:0000256" key="8">
    <source>
        <dbReference type="ARBA" id="ARBA00023136"/>
    </source>
</evidence>
<gene>
    <name evidence="12 13" type="primary">crcB</name>
    <name evidence="12" type="synonym">fluC</name>
    <name evidence="13" type="ORF">ETQ85_12190</name>
</gene>